<feature type="region of interest" description="Disordered" evidence="1">
    <location>
        <begin position="227"/>
        <end position="250"/>
    </location>
</feature>
<dbReference type="EMBL" id="MN053802">
    <property type="protein sequence ID" value="QEM39283.1"/>
    <property type="molecule type" value="Viral_cRNA"/>
</dbReference>
<protein>
    <submittedName>
        <fullName evidence="2">Uncharacterized protein</fullName>
    </submittedName>
</protein>
<reference evidence="2" key="1">
    <citation type="journal article" date="2019" name="Microbiome">
        <title>Stable distinct core eukaryotic viromes in different mosquito species from Guadeloupe, using single mosquito viral metagenomics.</title>
        <authorList>
            <person name="Shi C."/>
            <person name="Beller L."/>
            <person name="Deboutte W."/>
            <person name="Yinda K.C."/>
            <person name="Delang L."/>
            <person name="Vega-Rua A."/>
            <person name="Failloux A.B."/>
            <person name="Matthijnssens J."/>
        </authorList>
    </citation>
    <scope>NUCLEOTIDE SEQUENCE</scope>
    <source>
        <strain evidence="2">PB-AAM-5</strain>
    </source>
</reference>
<accession>A0A5C1K3H5</accession>
<evidence type="ECO:0000313" key="2">
    <source>
        <dbReference type="EMBL" id="QEM39283.1"/>
    </source>
</evidence>
<name>A0A5C1K3H5_9VIRU</name>
<sequence>MVREVTLYEVRAIVRTKYEPQHKQTSGYYKPFEIQMANRDMITYAAAAEVLVNGTDLTIEDNYSVSHDDSKVDNVSEIQCASRPPTWNVEPVGLVHIGLSLKSPYFPKIAMFDFTVHFVSNRNIFVPKALKEVNVAISESAKIKVIGPVMNLFNSQAPRSDNWFMIKFCQLIEILDPTAVINVNIAINQTYVDWRWDGDMVLDITPIITFYNSVTSLLHFREGEGESSAANSSESLESYEESPSSSVLSDEFQVVDHY</sequence>
<organism evidence="2">
    <name type="scientific">Guadeloupe mosquito virus</name>
    <dbReference type="NCBI Taxonomy" id="2607735"/>
    <lineage>
        <taxon>Viruses</taxon>
    </lineage>
</organism>
<evidence type="ECO:0000256" key="1">
    <source>
        <dbReference type="SAM" id="MobiDB-lite"/>
    </source>
</evidence>
<gene>
    <name evidence="2" type="primary">orf2</name>
</gene>
<proteinExistence type="predicted"/>